<reference evidence="2" key="1">
    <citation type="submission" date="2014-12" db="EMBL/GenBank/DDBJ databases">
        <title>Insight into the proteome of Arion vulgaris.</title>
        <authorList>
            <person name="Aradska J."/>
            <person name="Bulat T."/>
            <person name="Smidak R."/>
            <person name="Sarate P."/>
            <person name="Gangsoo J."/>
            <person name="Sialana F."/>
            <person name="Bilban M."/>
            <person name="Lubec G."/>
        </authorList>
    </citation>
    <scope>NUCLEOTIDE SEQUENCE</scope>
    <source>
        <tissue evidence="2">Skin</tissue>
    </source>
</reference>
<gene>
    <name evidence="2" type="primary">ORF157297</name>
</gene>
<feature type="compositionally biased region" description="Polar residues" evidence="1">
    <location>
        <begin position="52"/>
        <end position="68"/>
    </location>
</feature>
<sequence>MMPPSPISSVVNAMNNGQICLSPTLRVQRQGSKTVIHMTHPREKDSDPVKWNIQSPRATNMSISGSDTPSRKFHMTSRVGLRRSGRQQNI</sequence>
<proteinExistence type="predicted"/>
<dbReference type="AlphaFoldDB" id="A0A0B7B182"/>
<name>A0A0B7B182_9EUPU</name>
<accession>A0A0B7B182</accession>
<evidence type="ECO:0000256" key="1">
    <source>
        <dbReference type="SAM" id="MobiDB-lite"/>
    </source>
</evidence>
<evidence type="ECO:0000313" key="2">
    <source>
        <dbReference type="EMBL" id="CEK87094.1"/>
    </source>
</evidence>
<feature type="region of interest" description="Disordered" evidence="1">
    <location>
        <begin position="37"/>
        <end position="90"/>
    </location>
</feature>
<organism evidence="2">
    <name type="scientific">Arion vulgaris</name>
    <dbReference type="NCBI Taxonomy" id="1028688"/>
    <lineage>
        <taxon>Eukaryota</taxon>
        <taxon>Metazoa</taxon>
        <taxon>Spiralia</taxon>
        <taxon>Lophotrochozoa</taxon>
        <taxon>Mollusca</taxon>
        <taxon>Gastropoda</taxon>
        <taxon>Heterobranchia</taxon>
        <taxon>Euthyneura</taxon>
        <taxon>Panpulmonata</taxon>
        <taxon>Eupulmonata</taxon>
        <taxon>Stylommatophora</taxon>
        <taxon>Helicina</taxon>
        <taxon>Arionoidea</taxon>
        <taxon>Arionidae</taxon>
        <taxon>Arion</taxon>
    </lineage>
</organism>
<feature type="compositionally biased region" description="Basic residues" evidence="1">
    <location>
        <begin position="71"/>
        <end position="90"/>
    </location>
</feature>
<dbReference type="EMBL" id="HACG01040229">
    <property type="protein sequence ID" value="CEK87094.1"/>
    <property type="molecule type" value="Transcribed_RNA"/>
</dbReference>
<protein>
    <submittedName>
        <fullName evidence="2">Uncharacterized protein</fullName>
    </submittedName>
</protein>